<protein>
    <submittedName>
        <fullName evidence="2">Oxidoreductase FAD/NAD(P)-binding protein</fullName>
    </submittedName>
</protein>
<dbReference type="GO" id="GO:0016491">
    <property type="term" value="F:oxidoreductase activity"/>
    <property type="evidence" value="ECO:0007669"/>
    <property type="project" value="InterPro"/>
</dbReference>
<dbReference type="SUPFAM" id="SSF63380">
    <property type="entry name" value="Riboflavin synthase domain-like"/>
    <property type="match status" value="1"/>
</dbReference>
<reference evidence="2 3" key="1">
    <citation type="journal article" date="2010" name="Proc. Natl. Acad. Sci. U.S.A.">
        <title>Insights into evolution of multicellular fungi from the assembled chromosomes of the mushroom Coprinopsis cinerea (Coprinus cinereus).</title>
        <authorList>
            <person name="Stajich J.E."/>
            <person name="Wilke S.K."/>
            <person name="Ahren D."/>
            <person name="Au C.H."/>
            <person name="Birren B.W."/>
            <person name="Borodovsky M."/>
            <person name="Burns C."/>
            <person name="Canback B."/>
            <person name="Casselton L.A."/>
            <person name="Cheng C.K."/>
            <person name="Deng J."/>
            <person name="Dietrich F.S."/>
            <person name="Fargo D.C."/>
            <person name="Farman M.L."/>
            <person name="Gathman A.C."/>
            <person name="Goldberg J."/>
            <person name="Guigo R."/>
            <person name="Hoegger P.J."/>
            <person name="Hooker J.B."/>
            <person name="Huggins A."/>
            <person name="James T.Y."/>
            <person name="Kamada T."/>
            <person name="Kilaru S."/>
            <person name="Kodira C."/>
            <person name="Kues U."/>
            <person name="Kupfer D."/>
            <person name="Kwan H.S."/>
            <person name="Lomsadze A."/>
            <person name="Li W."/>
            <person name="Lilly W.W."/>
            <person name="Ma L.J."/>
            <person name="Mackey A.J."/>
            <person name="Manning G."/>
            <person name="Martin F."/>
            <person name="Muraguchi H."/>
            <person name="Natvig D.O."/>
            <person name="Palmerini H."/>
            <person name="Ramesh M.A."/>
            <person name="Rehmeyer C.J."/>
            <person name="Roe B.A."/>
            <person name="Shenoy N."/>
            <person name="Stanke M."/>
            <person name="Ter-Hovhannisyan V."/>
            <person name="Tunlid A."/>
            <person name="Velagapudi R."/>
            <person name="Vision T.J."/>
            <person name="Zeng Q."/>
            <person name="Zolan M.E."/>
            <person name="Pukkila P.J."/>
        </authorList>
    </citation>
    <scope>NUCLEOTIDE SEQUENCE [LARGE SCALE GENOMIC DNA]</scope>
    <source>
        <strain evidence="3">Okayama-7 / 130 / ATCC MYA-4618 / FGSC 9003</strain>
    </source>
</reference>
<name>A8NPQ1_COPC7</name>
<evidence type="ECO:0000313" key="2">
    <source>
        <dbReference type="EMBL" id="EAU86339.1"/>
    </source>
</evidence>
<dbReference type="AlphaFoldDB" id="A8NPQ1"/>
<dbReference type="InParanoid" id="A8NPQ1"/>
<dbReference type="Gene3D" id="2.40.30.10">
    <property type="entry name" value="Translation factors"/>
    <property type="match status" value="1"/>
</dbReference>
<dbReference type="KEGG" id="cci:CC1G_05333"/>
<dbReference type="STRING" id="240176.A8NPQ1"/>
<feature type="domain" description="FAD-binding FR-type" evidence="1">
    <location>
        <begin position="367"/>
        <end position="509"/>
    </location>
</feature>
<gene>
    <name evidence="2" type="ORF">CC1G_05333</name>
</gene>
<accession>A8NPQ1</accession>
<dbReference type="Gene3D" id="2.30.110.10">
    <property type="entry name" value="Electron Transport, Fmn-binding Protein, Chain A"/>
    <property type="match status" value="1"/>
</dbReference>
<proteinExistence type="predicted"/>
<dbReference type="eggNOG" id="ENOG502RRJ9">
    <property type="taxonomic scope" value="Eukaryota"/>
</dbReference>
<evidence type="ECO:0000259" key="1">
    <source>
        <dbReference type="PROSITE" id="PS51384"/>
    </source>
</evidence>
<dbReference type="GeneID" id="6011902"/>
<dbReference type="OrthoDB" id="436496at2759"/>
<dbReference type="InterPro" id="IPR039261">
    <property type="entry name" value="FNR_nucleotide-bd"/>
</dbReference>
<dbReference type="SUPFAM" id="SSF50475">
    <property type="entry name" value="FMN-binding split barrel"/>
    <property type="match status" value="1"/>
</dbReference>
<dbReference type="InterPro" id="IPR017927">
    <property type="entry name" value="FAD-bd_FR_type"/>
</dbReference>
<dbReference type="VEuPathDB" id="FungiDB:CC1G_05333"/>
<dbReference type="OMA" id="MDWIGPP"/>
<keyword evidence="3" id="KW-1185">Reference proteome</keyword>
<dbReference type="InterPro" id="IPR012349">
    <property type="entry name" value="Split_barrel_FMN-bd"/>
</dbReference>
<dbReference type="PANTHER" id="PTHR42815">
    <property type="entry name" value="FAD-BINDING, PUTATIVE (AFU_ORTHOLOGUE AFUA_6G07600)-RELATED"/>
    <property type="match status" value="1"/>
</dbReference>
<sequence>MSALNGWHPGEERIREKLAFDKIPSLTYSYTMVKGEMPEQHSTFYSSNLHFLPVVTLDADSRPWTSILAGEGGEIGWVKHPRYNTLNLIPKVWEGDPLWENTKQDRSGGEDDLLIAGIGVEVSTRRRNKFAGKVTVLERDEAARRMKMDIEVNQAIGNCPKYIVLRSVEPYPASNPTISLQNLHVGQYERLPEAAISFIHAADTVWLGTAYLPSASPQTSKFPPHLGVNHRGGRPGFVRVRPSDGRTLVLPDYSGNRIMTTLGNIEHTPVASLTIADFESGDVLYLTGQAKNLVGEEAEDVMPFQSVLTTIHITGFVFVKDALPIRQQPLADKGPEGVEYSPYSPPVRPLKEELEAQGLSLFASSGSDGKPTALLKRIQIVSENIAIFTFSPSVPINHKPGQYIILDWRSFLGERQYRHMSPTSPTSLNDDFIRTWTISSFAPHDPDSSPTKANDFQLTIRYQPGGAVTSPLFTMARKIQQTRPELLDDLTSLAIRPRIPGVSGEFTLDLPRENEIQSAGVEGPRKLVWAAGGIGITPFLSMLRSIVHHSRRFPAVKWDILFLLSTREPEILVPLVIDACGASPDDLTNVTIQLPVFFTKGPDTPVVPDNTPSWLSITHHPTRVTPEWLRGSSLDFKGRELYVCGAPPYEKTIMDSLTSDEVGISKDAVKSEWFAF</sequence>
<organism evidence="2 3">
    <name type="scientific">Coprinopsis cinerea (strain Okayama-7 / 130 / ATCC MYA-4618 / FGSC 9003)</name>
    <name type="common">Inky cap fungus</name>
    <name type="synonym">Hormographiella aspergillata</name>
    <dbReference type="NCBI Taxonomy" id="240176"/>
    <lineage>
        <taxon>Eukaryota</taxon>
        <taxon>Fungi</taxon>
        <taxon>Dikarya</taxon>
        <taxon>Basidiomycota</taxon>
        <taxon>Agaricomycotina</taxon>
        <taxon>Agaricomycetes</taxon>
        <taxon>Agaricomycetidae</taxon>
        <taxon>Agaricales</taxon>
        <taxon>Agaricineae</taxon>
        <taxon>Psathyrellaceae</taxon>
        <taxon>Coprinopsis</taxon>
    </lineage>
</organism>
<comment type="caution">
    <text evidence="2">The sequence shown here is derived from an EMBL/GenBank/DDBJ whole genome shotgun (WGS) entry which is preliminary data.</text>
</comment>
<dbReference type="SUPFAM" id="SSF52343">
    <property type="entry name" value="Ferredoxin reductase-like, C-terminal NADP-linked domain"/>
    <property type="match status" value="1"/>
</dbReference>
<dbReference type="Proteomes" id="UP000001861">
    <property type="component" value="Unassembled WGS sequence"/>
</dbReference>
<dbReference type="CDD" id="cd06197">
    <property type="entry name" value="FNR_like_2"/>
    <property type="match status" value="1"/>
</dbReference>
<dbReference type="RefSeq" id="XP_001835371.1">
    <property type="nucleotide sequence ID" value="XM_001835319.1"/>
</dbReference>
<dbReference type="InterPro" id="IPR017938">
    <property type="entry name" value="Riboflavin_synthase-like_b-brl"/>
</dbReference>
<dbReference type="PANTHER" id="PTHR42815:SF2">
    <property type="entry name" value="FAD-BINDING, PUTATIVE (AFU_ORTHOLOGUE AFUA_6G07600)-RELATED"/>
    <property type="match status" value="1"/>
</dbReference>
<dbReference type="Gene3D" id="3.40.50.80">
    <property type="entry name" value="Nucleotide-binding domain of ferredoxin-NADP reductase (FNR) module"/>
    <property type="match status" value="1"/>
</dbReference>
<dbReference type="EMBL" id="AACS02000008">
    <property type="protein sequence ID" value="EAU86339.1"/>
    <property type="molecule type" value="Genomic_DNA"/>
</dbReference>
<evidence type="ECO:0000313" key="3">
    <source>
        <dbReference type="Proteomes" id="UP000001861"/>
    </source>
</evidence>
<dbReference type="PROSITE" id="PS51384">
    <property type="entry name" value="FAD_FR"/>
    <property type="match status" value="1"/>
</dbReference>